<dbReference type="Pfam" id="PF03787">
    <property type="entry name" value="RAMPs"/>
    <property type="match status" value="1"/>
</dbReference>
<comment type="caution">
    <text evidence="3">The sequence shown here is derived from an EMBL/GenBank/DDBJ whole genome shotgun (WGS) entry which is preliminary data.</text>
</comment>
<gene>
    <name evidence="3" type="ORF">EDD73_13811</name>
</gene>
<dbReference type="EMBL" id="SLXT01000038">
    <property type="protein sequence ID" value="TCP60429.1"/>
    <property type="molecule type" value="Genomic_DNA"/>
</dbReference>
<evidence type="ECO:0000259" key="2">
    <source>
        <dbReference type="Pfam" id="PF03787"/>
    </source>
</evidence>
<feature type="domain" description="CRISPR type III-associated protein" evidence="2">
    <location>
        <begin position="77"/>
        <end position="317"/>
    </location>
</feature>
<dbReference type="InterPro" id="IPR005537">
    <property type="entry name" value="RAMP_III_fam"/>
</dbReference>
<dbReference type="CDD" id="cd09726">
    <property type="entry name" value="RAMP_I_III"/>
    <property type="match status" value="1"/>
</dbReference>
<dbReference type="AlphaFoldDB" id="A0A4R2RDY5"/>
<accession>A0A4R2RDY5</accession>
<protein>
    <submittedName>
        <fullName evidence="3">RAMP superfamily protein</fullName>
    </submittedName>
</protein>
<dbReference type="GO" id="GO:0051607">
    <property type="term" value="P:defense response to virus"/>
    <property type="evidence" value="ECO:0007669"/>
    <property type="project" value="UniProtKB-KW"/>
</dbReference>
<name>A0A4R2RDY5_9FIRM</name>
<dbReference type="PANTHER" id="PTHR35579:SF6">
    <property type="entry name" value="DUF324 DOMAIN-CONTAINING PROTEIN"/>
    <property type="match status" value="1"/>
</dbReference>
<reference evidence="3 4" key="1">
    <citation type="submission" date="2019-03" db="EMBL/GenBank/DDBJ databases">
        <title>Genomic Encyclopedia of Type Strains, Phase IV (KMG-IV): sequencing the most valuable type-strain genomes for metagenomic binning, comparative biology and taxonomic classification.</title>
        <authorList>
            <person name="Goeker M."/>
        </authorList>
    </citation>
    <scope>NUCLEOTIDE SEQUENCE [LARGE SCALE GENOMIC DNA]</scope>
    <source>
        <strain evidence="3 4">DSM 11170</strain>
    </source>
</reference>
<dbReference type="RefSeq" id="WP_131920817.1">
    <property type="nucleotide sequence ID" value="NZ_JAOQNU010000038.1"/>
</dbReference>
<keyword evidence="1" id="KW-0051">Antiviral defense</keyword>
<proteinExistence type="predicted"/>
<dbReference type="PANTHER" id="PTHR35579">
    <property type="entry name" value="CRISPR SYSTEM CMS ENDORIBONUCLEASE CSM3"/>
    <property type="match status" value="1"/>
</dbReference>
<dbReference type="InterPro" id="IPR052216">
    <property type="entry name" value="CRISPR_Csm3_endoribonuclease"/>
</dbReference>
<sequence length="406" mass="46032">MKGNNGDMSLNQDEKRSSSRNRVMPYDFVAVKDAEFSHLSYKMRGNCTGTLKIKMEVKTPLIAILEKKNNGLMGNPQEIPGSSLKGMLRNAVEIIWNGRLTFLLEAHKKDNCIPNSWKMENATIEDHCSTAHLFGFVATGTAGEKESQNIGEEKDQEHLLTAMASRLKVTNAKVIKNPSYQIVNIFFKPHTLSSPGGKGQTVLHCKWYVENGRAIGRKVYLAGRLDKMKSSISVEGRGNQLAKEFFYGQDTDRDNGGRMNGKGTKEICVLPGSSYFFYIHFESLTRIELADLIRIIELQDNAYHALGKGKPLGFGRVQLTVEGVHLKNSDYILDLNQVPNFSLEEKNKLLKEPQHFFNNDDFNYYCDMMNAMKIEQRWIKAYSTPVNASTPYRKLIRAQKRQEESL</sequence>
<evidence type="ECO:0000256" key="1">
    <source>
        <dbReference type="ARBA" id="ARBA00023118"/>
    </source>
</evidence>
<organism evidence="3 4">
    <name type="scientific">Heliophilum fasciatum</name>
    <dbReference type="NCBI Taxonomy" id="35700"/>
    <lineage>
        <taxon>Bacteria</taxon>
        <taxon>Bacillati</taxon>
        <taxon>Bacillota</taxon>
        <taxon>Clostridia</taxon>
        <taxon>Eubacteriales</taxon>
        <taxon>Heliobacteriaceae</taxon>
        <taxon>Heliophilum</taxon>
    </lineage>
</organism>
<evidence type="ECO:0000313" key="3">
    <source>
        <dbReference type="EMBL" id="TCP60429.1"/>
    </source>
</evidence>
<keyword evidence="4" id="KW-1185">Reference proteome</keyword>
<dbReference type="Proteomes" id="UP000294813">
    <property type="component" value="Unassembled WGS sequence"/>
</dbReference>
<dbReference type="OrthoDB" id="5362408at2"/>
<evidence type="ECO:0000313" key="4">
    <source>
        <dbReference type="Proteomes" id="UP000294813"/>
    </source>
</evidence>